<evidence type="ECO:0000313" key="9">
    <source>
        <dbReference type="Proteomes" id="UP000661918"/>
    </source>
</evidence>
<keyword evidence="2" id="KW-1003">Cell membrane</keyword>
<feature type="transmembrane region" description="Helical" evidence="7">
    <location>
        <begin position="321"/>
        <end position="338"/>
    </location>
</feature>
<evidence type="ECO:0000256" key="3">
    <source>
        <dbReference type="ARBA" id="ARBA00022679"/>
    </source>
</evidence>
<dbReference type="CDD" id="cd06853">
    <property type="entry name" value="GT_WecA_like"/>
    <property type="match status" value="1"/>
</dbReference>
<evidence type="ECO:0000256" key="1">
    <source>
        <dbReference type="ARBA" id="ARBA00004651"/>
    </source>
</evidence>
<keyword evidence="5 7" id="KW-1133">Transmembrane helix</keyword>
<keyword evidence="3 8" id="KW-0808">Transferase</keyword>
<feature type="transmembrane region" description="Helical" evidence="7">
    <location>
        <begin position="344"/>
        <end position="362"/>
    </location>
</feature>
<evidence type="ECO:0000256" key="6">
    <source>
        <dbReference type="ARBA" id="ARBA00023136"/>
    </source>
</evidence>
<evidence type="ECO:0000313" key="8">
    <source>
        <dbReference type="EMBL" id="GGM06962.1"/>
    </source>
</evidence>
<dbReference type="PANTHER" id="PTHR22926:SF3">
    <property type="entry name" value="UNDECAPRENYL-PHOSPHATE ALPHA-N-ACETYLGLUCOSAMINYL 1-PHOSPHATE TRANSFERASE"/>
    <property type="match status" value="1"/>
</dbReference>
<evidence type="ECO:0000256" key="4">
    <source>
        <dbReference type="ARBA" id="ARBA00022692"/>
    </source>
</evidence>
<dbReference type="Proteomes" id="UP000661918">
    <property type="component" value="Unassembled WGS sequence"/>
</dbReference>
<sequence length="378" mass="40600">MESLSTLAAQLGIANLFGRGFVSVIITFLTAWLFTWLFIPRLREFAVQVGWADQPNERRLNKEPLPNAGGLAIFAGFLISVVVAWTLRPIVVEIVNIQVLTILLGASLLVLVGFIDDQFGLSPLSRLLVQVLAAALLIVNGLKIDFNAIPFLPIIPDIINGPLSIFLTVLWIVGLTNAVNLMDGVDGVVGGVGFVVSTVLLATAAQFTDRAAAVVLLAGLSGAALGYLRHNFNPSRIIMGDAGAYLFGYTLAAVSLLGTLKFSAGASLLVPLVVLALPVLDTTQVVIGRLARGIRNPLGHPDKTHIHHRVLARTSSARRTAVILWGVALICGMAGMAFQGVRWPVIVATGLLIVLCLWFVAYRRMRAQDREVRPQENP</sequence>
<keyword evidence="4 7" id="KW-0812">Transmembrane</keyword>
<comment type="subcellular location">
    <subcellularLocation>
        <location evidence="1">Cell membrane</location>
        <topology evidence="1">Multi-pass membrane protein</topology>
    </subcellularLocation>
</comment>
<reference evidence="9" key="1">
    <citation type="journal article" date="2019" name="Int. J. Syst. Evol. Microbiol.">
        <title>The Global Catalogue of Microorganisms (GCM) 10K type strain sequencing project: providing services to taxonomists for standard genome sequencing and annotation.</title>
        <authorList>
            <consortium name="The Broad Institute Genomics Platform"/>
            <consortium name="The Broad Institute Genome Sequencing Center for Infectious Disease"/>
            <person name="Wu L."/>
            <person name="Ma J."/>
        </authorList>
    </citation>
    <scope>NUCLEOTIDE SEQUENCE [LARGE SCALE GENOMIC DNA]</scope>
    <source>
        <strain evidence="9">JCM 15443</strain>
    </source>
</reference>
<name>A0ABQ2GQL1_9DEIO</name>
<dbReference type="GO" id="GO:0016740">
    <property type="term" value="F:transferase activity"/>
    <property type="evidence" value="ECO:0007669"/>
    <property type="project" value="UniProtKB-KW"/>
</dbReference>
<feature type="transmembrane region" description="Helical" evidence="7">
    <location>
        <begin position="242"/>
        <end position="262"/>
    </location>
</feature>
<evidence type="ECO:0000256" key="2">
    <source>
        <dbReference type="ARBA" id="ARBA00022475"/>
    </source>
</evidence>
<feature type="transmembrane region" description="Helical" evidence="7">
    <location>
        <begin position="127"/>
        <end position="146"/>
    </location>
</feature>
<gene>
    <name evidence="8" type="ORF">GCM10010841_13950</name>
</gene>
<feature type="transmembrane region" description="Helical" evidence="7">
    <location>
        <begin position="158"/>
        <end position="175"/>
    </location>
</feature>
<feature type="transmembrane region" description="Helical" evidence="7">
    <location>
        <begin position="94"/>
        <end position="115"/>
    </location>
</feature>
<dbReference type="Pfam" id="PF00953">
    <property type="entry name" value="Glycos_transf_4"/>
    <property type="match status" value="1"/>
</dbReference>
<keyword evidence="6 7" id="KW-0472">Membrane</keyword>
<keyword evidence="9" id="KW-1185">Reference proteome</keyword>
<dbReference type="RefSeq" id="WP_188902803.1">
    <property type="nucleotide sequence ID" value="NZ_BMOM01000008.1"/>
</dbReference>
<feature type="transmembrane region" description="Helical" evidence="7">
    <location>
        <begin position="20"/>
        <end position="39"/>
    </location>
</feature>
<feature type="transmembrane region" description="Helical" evidence="7">
    <location>
        <begin position="211"/>
        <end position="230"/>
    </location>
</feature>
<dbReference type="PANTHER" id="PTHR22926">
    <property type="entry name" value="PHOSPHO-N-ACETYLMURAMOYL-PENTAPEPTIDE-TRANSFERASE"/>
    <property type="match status" value="1"/>
</dbReference>
<comment type="caution">
    <text evidence="8">The sequence shown here is derived from an EMBL/GenBank/DDBJ whole genome shotgun (WGS) entry which is preliminary data.</text>
</comment>
<evidence type="ECO:0000256" key="7">
    <source>
        <dbReference type="SAM" id="Phobius"/>
    </source>
</evidence>
<dbReference type="InterPro" id="IPR000715">
    <property type="entry name" value="Glycosyl_transferase_4"/>
</dbReference>
<feature type="transmembrane region" description="Helical" evidence="7">
    <location>
        <begin position="68"/>
        <end position="88"/>
    </location>
</feature>
<protein>
    <submittedName>
        <fullName evidence="8">Undecaprenyl-phosphate alpha-N-acetylglucosaminyl 1-phosphate transferase</fullName>
    </submittedName>
</protein>
<evidence type="ECO:0000256" key="5">
    <source>
        <dbReference type="ARBA" id="ARBA00022989"/>
    </source>
</evidence>
<accession>A0ABQ2GQL1</accession>
<dbReference type="EMBL" id="BMOM01000008">
    <property type="protein sequence ID" value="GGM06962.1"/>
    <property type="molecule type" value="Genomic_DNA"/>
</dbReference>
<organism evidence="8 9">
    <name type="scientific">Deinococcus aerophilus</name>
    <dbReference type="NCBI Taxonomy" id="522488"/>
    <lineage>
        <taxon>Bacteria</taxon>
        <taxon>Thermotogati</taxon>
        <taxon>Deinococcota</taxon>
        <taxon>Deinococci</taxon>
        <taxon>Deinococcales</taxon>
        <taxon>Deinococcaceae</taxon>
        <taxon>Deinococcus</taxon>
    </lineage>
</organism>
<feature type="transmembrane region" description="Helical" evidence="7">
    <location>
        <begin position="268"/>
        <end position="287"/>
    </location>
</feature>
<feature type="transmembrane region" description="Helical" evidence="7">
    <location>
        <begin position="187"/>
        <end position="205"/>
    </location>
</feature>
<proteinExistence type="predicted"/>